<feature type="compositionally biased region" description="Basic and acidic residues" evidence="1">
    <location>
        <begin position="193"/>
        <end position="202"/>
    </location>
</feature>
<dbReference type="AlphaFoldDB" id="A0A2Z6SDN9"/>
<sequence length="219" mass="26350">MANNERGGTIREYIDARKKGGMTWDEFRKLKSEVDGPQFSEYDLVKYRKKLDQEREAKLKGLGSSLNKKKRKKHNHYRRHSSSRDRDRDHKRRRSKSEESPTRNPRNFSDDEYYRSDEDDENYEKRNQHQIDEKDRSERVEKVVIKNSIESGAYESAADSEDKMDNEEDKKHHHHHHHHHHRHSHKKHKNKHKIQEEHRGDTPVRLSEFLKHGSSSSDE</sequence>
<feature type="region of interest" description="Disordered" evidence="1">
    <location>
        <begin position="58"/>
        <end position="219"/>
    </location>
</feature>
<feature type="compositionally biased region" description="Basic and acidic residues" evidence="1">
    <location>
        <begin position="123"/>
        <end position="144"/>
    </location>
</feature>
<feature type="compositionally biased region" description="Acidic residues" evidence="1">
    <location>
        <begin position="158"/>
        <end position="167"/>
    </location>
</feature>
<evidence type="ECO:0000256" key="1">
    <source>
        <dbReference type="SAM" id="MobiDB-lite"/>
    </source>
</evidence>
<gene>
    <name evidence="2" type="ORF">RclHR1_05060010</name>
</gene>
<name>A0A2Z6SDN9_9GLOM</name>
<keyword evidence="3" id="KW-1185">Reference proteome</keyword>
<feature type="compositionally biased region" description="Basic residues" evidence="1">
    <location>
        <begin position="67"/>
        <end position="81"/>
    </location>
</feature>
<accession>A0A2Z6SDN9</accession>
<evidence type="ECO:0000313" key="2">
    <source>
        <dbReference type="EMBL" id="GBC03307.1"/>
    </source>
</evidence>
<protein>
    <submittedName>
        <fullName evidence="2">Uncharacterized protein</fullName>
    </submittedName>
</protein>
<proteinExistence type="predicted"/>
<dbReference type="Proteomes" id="UP000247702">
    <property type="component" value="Unassembled WGS sequence"/>
</dbReference>
<organism evidence="2 3">
    <name type="scientific">Rhizophagus clarus</name>
    <dbReference type="NCBI Taxonomy" id="94130"/>
    <lineage>
        <taxon>Eukaryota</taxon>
        <taxon>Fungi</taxon>
        <taxon>Fungi incertae sedis</taxon>
        <taxon>Mucoromycota</taxon>
        <taxon>Glomeromycotina</taxon>
        <taxon>Glomeromycetes</taxon>
        <taxon>Glomerales</taxon>
        <taxon>Glomeraceae</taxon>
        <taxon>Rhizophagus</taxon>
    </lineage>
</organism>
<feature type="compositionally biased region" description="Basic residues" evidence="1">
    <location>
        <begin position="171"/>
        <end position="192"/>
    </location>
</feature>
<reference evidence="2 3" key="1">
    <citation type="submission" date="2017-11" db="EMBL/GenBank/DDBJ databases">
        <title>The genome of Rhizophagus clarus HR1 reveals common genetic basis of auxotrophy among arbuscular mycorrhizal fungi.</title>
        <authorList>
            <person name="Kobayashi Y."/>
        </authorList>
    </citation>
    <scope>NUCLEOTIDE SEQUENCE [LARGE SCALE GENOMIC DNA]</scope>
    <source>
        <strain evidence="2 3">HR1</strain>
    </source>
</reference>
<dbReference type="EMBL" id="BEXD01003878">
    <property type="protein sequence ID" value="GBC03307.1"/>
    <property type="molecule type" value="Genomic_DNA"/>
</dbReference>
<comment type="caution">
    <text evidence="2">The sequence shown here is derived from an EMBL/GenBank/DDBJ whole genome shotgun (WGS) entry which is preliminary data.</text>
</comment>
<evidence type="ECO:0000313" key="3">
    <source>
        <dbReference type="Proteomes" id="UP000247702"/>
    </source>
</evidence>